<feature type="transmembrane region" description="Helical" evidence="1">
    <location>
        <begin position="210"/>
        <end position="234"/>
    </location>
</feature>
<reference evidence="3" key="1">
    <citation type="submission" date="2022-11" db="UniProtKB">
        <authorList>
            <consortium name="WormBaseParasite"/>
        </authorList>
    </citation>
    <scope>IDENTIFICATION</scope>
</reference>
<dbReference type="WBParaSite" id="nRc.2.0.1.t19204-RA">
    <property type="protein sequence ID" value="nRc.2.0.1.t19204-RA"/>
    <property type="gene ID" value="nRc.2.0.1.g19204"/>
</dbReference>
<feature type="transmembrane region" description="Helical" evidence="1">
    <location>
        <begin position="254"/>
        <end position="275"/>
    </location>
</feature>
<dbReference type="AlphaFoldDB" id="A0A915IZE2"/>
<keyword evidence="1" id="KW-0472">Membrane</keyword>
<evidence type="ECO:0000256" key="1">
    <source>
        <dbReference type="SAM" id="Phobius"/>
    </source>
</evidence>
<feature type="transmembrane region" description="Helical" evidence="1">
    <location>
        <begin position="344"/>
        <end position="368"/>
    </location>
</feature>
<protein>
    <submittedName>
        <fullName evidence="3">Gustatory receptor</fullName>
    </submittedName>
</protein>
<feature type="transmembrane region" description="Helical" evidence="1">
    <location>
        <begin position="310"/>
        <end position="332"/>
    </location>
</feature>
<keyword evidence="1" id="KW-1133">Transmembrane helix</keyword>
<feature type="transmembrane region" description="Helical" evidence="1">
    <location>
        <begin position="168"/>
        <end position="189"/>
    </location>
</feature>
<keyword evidence="2" id="KW-1185">Reference proteome</keyword>
<keyword evidence="1" id="KW-0812">Transmembrane</keyword>
<evidence type="ECO:0000313" key="2">
    <source>
        <dbReference type="Proteomes" id="UP000887565"/>
    </source>
</evidence>
<proteinExistence type="predicted"/>
<organism evidence="2 3">
    <name type="scientific">Romanomermis culicivorax</name>
    <name type="common">Nematode worm</name>
    <dbReference type="NCBI Taxonomy" id="13658"/>
    <lineage>
        <taxon>Eukaryota</taxon>
        <taxon>Metazoa</taxon>
        <taxon>Ecdysozoa</taxon>
        <taxon>Nematoda</taxon>
        <taxon>Enoplea</taxon>
        <taxon>Dorylaimia</taxon>
        <taxon>Mermithida</taxon>
        <taxon>Mermithoidea</taxon>
        <taxon>Mermithidae</taxon>
        <taxon>Romanomermis</taxon>
    </lineage>
</organism>
<evidence type="ECO:0000313" key="3">
    <source>
        <dbReference type="WBParaSite" id="nRc.2.0.1.t19204-RA"/>
    </source>
</evidence>
<dbReference type="Proteomes" id="UP000887565">
    <property type="component" value="Unplaced"/>
</dbReference>
<sequence length="469" mass="54480">MKTSTTYMKDFSEEWTDSLTITCLQKNKQKRSYFATRYRSALVVLFILKSGAAWERTKSESKKAAPRIEVKGQSRQRGGQGNGNFPFFITLGEIGLFMNSLSTKILIECGARIPYRIKILLIASCLTYAVRCVYFMAKCGYIICILINDGYDSTSMSYGLCVLEETFYITTGFGHFLSLFYISIERLIVSQLVENFKDRKYNGKSIKFNMAVASTFVFGACVHFLITGLSYHNFRYENLLNFCYVAFIWDKTYANTYTFLCIFVQIVTCLTHYIVHRKNRRNFDRFVVQNVHGNLDRRFNIWSNIKVTKWLLKVMVPSTILMTVVLAAILIWRTQFSLDFKWSVFYSVTVMCFYSFEAFLFSIILLRFNPSLKDFIRSNYPRLWTLIYGKKIIACIIKSGKVEPYSTTTSANRSAEKSTRISMNSCKRVTPFQVQPSEQELIVKAAWERQWKINTRRKVDQKGPRISGM</sequence>
<accession>A0A915IZE2</accession>
<name>A0A915IZE2_ROMCU</name>
<feature type="transmembrane region" description="Helical" evidence="1">
    <location>
        <begin position="119"/>
        <end position="148"/>
    </location>
</feature>